<name>A0AA37TRB9_9GAMM</name>
<gene>
    <name evidence="8" type="ORF">GCM10007894_08490</name>
</gene>
<feature type="active site" evidence="6">
    <location>
        <position position="15"/>
    </location>
</feature>
<dbReference type="Proteomes" id="UP001157439">
    <property type="component" value="Unassembled WGS sequence"/>
</dbReference>
<accession>A0AA37TRB9</accession>
<organism evidence="8 9">
    <name type="scientific">Paraferrimonas haliotis</name>
    <dbReference type="NCBI Taxonomy" id="2013866"/>
    <lineage>
        <taxon>Bacteria</taxon>
        <taxon>Pseudomonadati</taxon>
        <taxon>Pseudomonadota</taxon>
        <taxon>Gammaproteobacteria</taxon>
        <taxon>Alteromonadales</taxon>
        <taxon>Ferrimonadaceae</taxon>
        <taxon>Paraferrimonas</taxon>
    </lineage>
</organism>
<dbReference type="EMBL" id="BSPO01000002">
    <property type="protein sequence ID" value="GLS82872.1"/>
    <property type="molecule type" value="Genomic_DNA"/>
</dbReference>
<reference evidence="8 9" key="1">
    <citation type="journal article" date="2014" name="Int. J. Syst. Evol. Microbiol.">
        <title>Complete genome sequence of Corynebacterium casei LMG S-19264T (=DSM 44701T), isolated from a smear-ripened cheese.</title>
        <authorList>
            <consortium name="US DOE Joint Genome Institute (JGI-PGF)"/>
            <person name="Walter F."/>
            <person name="Albersmeier A."/>
            <person name="Kalinowski J."/>
            <person name="Ruckert C."/>
        </authorList>
    </citation>
    <scope>NUCLEOTIDE SEQUENCE [LARGE SCALE GENOMIC DNA]</scope>
    <source>
        <strain evidence="8 9">NBRC 112785</strain>
    </source>
</reference>
<evidence type="ECO:0000256" key="6">
    <source>
        <dbReference type="PIRSR" id="PIRSR617867-1"/>
    </source>
</evidence>
<keyword evidence="4" id="KW-0904">Protein phosphatase</keyword>
<dbReference type="CDD" id="cd16343">
    <property type="entry name" value="LMWPTP"/>
    <property type="match status" value="1"/>
</dbReference>
<dbReference type="InterPro" id="IPR036196">
    <property type="entry name" value="Ptyr_pPase_sf"/>
</dbReference>
<dbReference type="InterPro" id="IPR050438">
    <property type="entry name" value="LMW_PTPase"/>
</dbReference>
<comment type="similarity">
    <text evidence="1">Belongs to the low molecular weight phosphotyrosine protein phosphatase family.</text>
</comment>
<dbReference type="InterPro" id="IPR017867">
    <property type="entry name" value="Tyr_phospatase_low_mol_wt"/>
</dbReference>
<evidence type="ECO:0000313" key="9">
    <source>
        <dbReference type="Proteomes" id="UP001157439"/>
    </source>
</evidence>
<evidence type="ECO:0000256" key="5">
    <source>
        <dbReference type="ARBA" id="ARBA00051722"/>
    </source>
</evidence>
<dbReference type="InterPro" id="IPR023485">
    <property type="entry name" value="Ptyr_pPase"/>
</dbReference>
<evidence type="ECO:0000313" key="8">
    <source>
        <dbReference type="EMBL" id="GLS82872.1"/>
    </source>
</evidence>
<evidence type="ECO:0000256" key="1">
    <source>
        <dbReference type="ARBA" id="ARBA00011063"/>
    </source>
</evidence>
<proteinExistence type="inferred from homology"/>
<comment type="catalytic activity">
    <reaction evidence="5">
        <text>O-phospho-L-tyrosyl-[protein] + H2O = L-tyrosyl-[protein] + phosphate</text>
        <dbReference type="Rhea" id="RHEA:10684"/>
        <dbReference type="Rhea" id="RHEA-COMP:10136"/>
        <dbReference type="Rhea" id="RHEA-COMP:20101"/>
        <dbReference type="ChEBI" id="CHEBI:15377"/>
        <dbReference type="ChEBI" id="CHEBI:43474"/>
        <dbReference type="ChEBI" id="CHEBI:46858"/>
        <dbReference type="ChEBI" id="CHEBI:61978"/>
        <dbReference type="EC" id="3.1.3.48"/>
    </reaction>
</comment>
<dbReference type="PANTHER" id="PTHR11717">
    <property type="entry name" value="LOW MOLECULAR WEIGHT PROTEIN TYROSINE PHOSPHATASE"/>
    <property type="match status" value="1"/>
</dbReference>
<sequence>MFNNILVVCVGNICRSPTAEKLLQLYLPNKHVFSAGIANKKSGLTGKGIEENALALLQQKEPNANTEHSAQQLSSELIRQADLILVMEQGHVTAVNQRYPQASGKTMLLGKWDNNAEVPDPYRKSQEAFDFAYQEIEKHCKAWSEKL</sequence>
<dbReference type="Pfam" id="PF01451">
    <property type="entry name" value="LMWPc"/>
    <property type="match status" value="1"/>
</dbReference>
<evidence type="ECO:0000256" key="2">
    <source>
        <dbReference type="ARBA" id="ARBA00013064"/>
    </source>
</evidence>
<dbReference type="RefSeq" id="WP_095499985.1">
    <property type="nucleotide sequence ID" value="NZ_BSPO01000002.1"/>
</dbReference>
<feature type="domain" description="Phosphotyrosine protein phosphatase I" evidence="7">
    <location>
        <begin position="3"/>
        <end position="146"/>
    </location>
</feature>
<feature type="active site" description="Proton donor" evidence="6">
    <location>
        <position position="120"/>
    </location>
</feature>
<protein>
    <recommendedName>
        <fullName evidence="2">protein-tyrosine-phosphatase</fullName>
        <ecNumber evidence="2">3.1.3.48</ecNumber>
    </recommendedName>
</protein>
<dbReference type="GO" id="GO:0004725">
    <property type="term" value="F:protein tyrosine phosphatase activity"/>
    <property type="evidence" value="ECO:0007669"/>
    <property type="project" value="UniProtKB-EC"/>
</dbReference>
<feature type="active site" description="Nucleophile" evidence="6">
    <location>
        <position position="9"/>
    </location>
</feature>
<dbReference type="PRINTS" id="PR00719">
    <property type="entry name" value="LMWPTPASE"/>
</dbReference>
<dbReference type="PANTHER" id="PTHR11717:SF31">
    <property type="entry name" value="LOW MOLECULAR WEIGHT PROTEIN-TYROSINE-PHOSPHATASE ETP-RELATED"/>
    <property type="match status" value="1"/>
</dbReference>
<dbReference type="SMART" id="SM00226">
    <property type="entry name" value="LMWPc"/>
    <property type="match status" value="1"/>
</dbReference>
<keyword evidence="3" id="KW-0378">Hydrolase</keyword>
<dbReference type="EC" id="3.1.3.48" evidence="2"/>
<dbReference type="AlphaFoldDB" id="A0AA37TRB9"/>
<dbReference type="Gene3D" id="3.40.50.2300">
    <property type="match status" value="1"/>
</dbReference>
<keyword evidence="9" id="KW-1185">Reference proteome</keyword>
<evidence type="ECO:0000256" key="3">
    <source>
        <dbReference type="ARBA" id="ARBA00022801"/>
    </source>
</evidence>
<comment type="caution">
    <text evidence="8">The sequence shown here is derived from an EMBL/GenBank/DDBJ whole genome shotgun (WGS) entry which is preliminary data.</text>
</comment>
<evidence type="ECO:0000256" key="4">
    <source>
        <dbReference type="ARBA" id="ARBA00022912"/>
    </source>
</evidence>
<dbReference type="SUPFAM" id="SSF52788">
    <property type="entry name" value="Phosphotyrosine protein phosphatases I"/>
    <property type="match status" value="1"/>
</dbReference>
<evidence type="ECO:0000259" key="7">
    <source>
        <dbReference type="SMART" id="SM00226"/>
    </source>
</evidence>